<evidence type="ECO:0000313" key="2">
    <source>
        <dbReference type="EMBL" id="EKX73416.1"/>
    </source>
</evidence>
<protein>
    <recommendedName>
        <fullName evidence="4">Clathrin light chain</fullName>
    </recommendedName>
</protein>
<feature type="compositionally biased region" description="Polar residues" evidence="1">
    <location>
        <begin position="27"/>
        <end position="38"/>
    </location>
</feature>
<gene>
    <name evidence="2" type="ORF">BEWA_054730</name>
</gene>
<feature type="region of interest" description="Disordered" evidence="1">
    <location>
        <begin position="18"/>
        <end position="78"/>
    </location>
</feature>
<evidence type="ECO:0000256" key="1">
    <source>
        <dbReference type="SAM" id="MobiDB-lite"/>
    </source>
</evidence>
<proteinExistence type="predicted"/>
<feature type="compositionally biased region" description="Basic and acidic residues" evidence="1">
    <location>
        <begin position="39"/>
        <end position="48"/>
    </location>
</feature>
<name>L1LDI9_THEEQ</name>
<dbReference type="GeneID" id="15803023"/>
<dbReference type="OrthoDB" id="10390974at2759"/>
<reference evidence="2 3" key="1">
    <citation type="journal article" date="2012" name="BMC Genomics">
        <title>Comparative genomic analysis and phylogenetic position of Theileria equi.</title>
        <authorList>
            <person name="Kappmeyer L.S."/>
            <person name="Thiagarajan M."/>
            <person name="Herndon D.R."/>
            <person name="Ramsay J.D."/>
            <person name="Caler E."/>
            <person name="Djikeng A."/>
            <person name="Gillespie J.J."/>
            <person name="Lau A.O."/>
            <person name="Roalson E.H."/>
            <person name="Silva J.C."/>
            <person name="Silva M.G."/>
            <person name="Suarez C.E."/>
            <person name="Ueti M.W."/>
            <person name="Nene V.M."/>
            <person name="Mealey R.H."/>
            <person name="Knowles D.P."/>
            <person name="Brayton K.A."/>
        </authorList>
    </citation>
    <scope>NUCLEOTIDE SEQUENCE [LARGE SCALE GENOMIC DNA]</scope>
    <source>
        <strain evidence="2 3">WA</strain>
    </source>
</reference>
<feature type="compositionally biased region" description="Low complexity" evidence="1">
    <location>
        <begin position="62"/>
        <end position="72"/>
    </location>
</feature>
<comment type="caution">
    <text evidence="2">The sequence shown here is derived from an EMBL/GenBank/DDBJ whole genome shotgun (WGS) entry which is preliminary data.</text>
</comment>
<dbReference type="VEuPathDB" id="PiroplasmaDB:BEWA_054730"/>
<dbReference type="EMBL" id="ACOU01000003">
    <property type="protein sequence ID" value="EKX73416.1"/>
    <property type="molecule type" value="Genomic_DNA"/>
</dbReference>
<dbReference type="AlphaFoldDB" id="L1LDI9"/>
<evidence type="ECO:0008006" key="4">
    <source>
        <dbReference type="Google" id="ProtNLM"/>
    </source>
</evidence>
<dbReference type="KEGG" id="beq:BEWA_054730"/>
<keyword evidence="3" id="KW-1185">Reference proteome</keyword>
<sequence length="184" mass="21264">MGKKENLLFDIDDIIESSRDSVDASEGTDSQVLTSRSVESNDKVHLARSEQVSEVTPPKNVAAAEQQAPAKAQNHHEKWQANLHEKIERLKKQEVEETKARTKQAAEELEKWHVDRNTKIQENLQKLLLNEPKEAKRDIKDPFDWEKCAKYVQESDYFPIDQSHGNSQKLIELVMKRKNLHQNA</sequence>
<accession>L1LDI9</accession>
<dbReference type="Proteomes" id="UP000031512">
    <property type="component" value="Unassembled WGS sequence"/>
</dbReference>
<dbReference type="eggNOG" id="ENOG502QXNN">
    <property type="taxonomic scope" value="Eukaryota"/>
</dbReference>
<dbReference type="RefSeq" id="XP_004832868.1">
    <property type="nucleotide sequence ID" value="XM_004832811.1"/>
</dbReference>
<organism evidence="2 3">
    <name type="scientific">Theileria equi strain WA</name>
    <dbReference type="NCBI Taxonomy" id="1537102"/>
    <lineage>
        <taxon>Eukaryota</taxon>
        <taxon>Sar</taxon>
        <taxon>Alveolata</taxon>
        <taxon>Apicomplexa</taxon>
        <taxon>Aconoidasida</taxon>
        <taxon>Piroplasmida</taxon>
        <taxon>Theileriidae</taxon>
        <taxon>Theileria</taxon>
    </lineage>
</organism>
<evidence type="ECO:0000313" key="3">
    <source>
        <dbReference type="Proteomes" id="UP000031512"/>
    </source>
</evidence>